<comment type="caution">
    <text evidence="2">The sequence shown here is derived from an EMBL/GenBank/DDBJ whole genome shotgun (WGS) entry which is preliminary data.</text>
</comment>
<evidence type="ECO:0000313" key="2">
    <source>
        <dbReference type="EMBL" id="KAG5168827.1"/>
    </source>
</evidence>
<dbReference type="Pfam" id="PF14737">
    <property type="entry name" value="DUF4470"/>
    <property type="match status" value="1"/>
</dbReference>
<feature type="domain" description="DUF4470" evidence="1">
    <location>
        <begin position="15"/>
        <end position="102"/>
    </location>
</feature>
<dbReference type="EMBL" id="JAFIQS010000005">
    <property type="protein sequence ID" value="KAG5168827.1"/>
    <property type="molecule type" value="Genomic_DNA"/>
</dbReference>
<gene>
    <name evidence="2" type="ORF">JR316_005381</name>
</gene>
<evidence type="ECO:0000259" key="1">
    <source>
        <dbReference type="Pfam" id="PF14737"/>
    </source>
</evidence>
<organism evidence="2">
    <name type="scientific">Psilocybe cubensis</name>
    <name type="common">Psychedelic mushroom</name>
    <name type="synonym">Stropharia cubensis</name>
    <dbReference type="NCBI Taxonomy" id="181762"/>
    <lineage>
        <taxon>Eukaryota</taxon>
        <taxon>Fungi</taxon>
        <taxon>Dikarya</taxon>
        <taxon>Basidiomycota</taxon>
        <taxon>Agaricomycotina</taxon>
        <taxon>Agaricomycetes</taxon>
        <taxon>Agaricomycetidae</taxon>
        <taxon>Agaricales</taxon>
        <taxon>Agaricineae</taxon>
        <taxon>Strophariaceae</taxon>
        <taxon>Psilocybe</taxon>
    </lineage>
</organism>
<dbReference type="InterPro" id="IPR027974">
    <property type="entry name" value="DUF4470"/>
</dbReference>
<name>A0A8H8CJJ0_PSICU</name>
<sequence>MAHPLVWMRKSYFFPIGDWPSVCLTKELRPEEDAEILLLGCGDPRSILFTVYHDLAPDYRRLDVTCCDWEPAVIARNIIILTMISDGTPTETIWSIYFHLFLEPTAYEQLIAHCRTLIQCSSDLGAWKVSKYGGYIRFCTERSFADVRSYWVKYSEVDVLPEQEKEVIRKSFGAEMELCRKRCQSGNILNSLRSSGPICPFVDQREASTSYPTYWTTGTTDETPISPPHWNPTFYYASSGGGFSVFYGIEPLPAFNLSPGLIPVKAVYSPPTPKIRDVVKSAKGQFYLWCSAFKKRIATGRASNLVLRFHVGEAMAFSRALLVCQRTKSTHSGAYVMQWGGAQIVLDDDDYAGNGTSAPLVFNVIDTSNLANHLGMLNVLTATVPLLQQKPWATLHTDILVPLDLSNGLPITTLADHVGDIPSISLALGVAPSSSLSHFTTYSNKHELVAGAMHVCAQTRDRVVWRAPSHVVSGFVSNDLATDLQRPVIQKWPAKDLGRYLFAIYLKIFDDESLASLGTLTAANLKKISLSQYTREGLVTFMALVKERVKSNWIDAVESFDDLQAADQTLLMGNTHYQDFICQLYLYDVYVMDSMKSAFLESLRGRNNLFRGWKDIPPVVTAILKVPRNRMKVLEEMSRDSVGTPILQCEMRSAQFHNVYSSIRPVFGKIITSLVDGEVSVSIDEDLREWDGDSDLIVTFYLQSWTLLQVPPEAVEIALVFKSTPYAVSALASTLGRRLCIYSTKLSDSENVLLVRRRPNNPEELNCYRVHNSSASSARAGQTASISIDISVPKVASITVRHNITDHTARDNLLSGVAVDKEAIADTAIQVYIDEYAHTFVYPFPIRTDLLKVRIARKSSYVEIEAPVRSDFEDTRNPSINLFPIAREHKIINLLNMHYVNLDTLPALQIPSPHHRHDTWLIPHLGMTMTQREREDGKSQG</sequence>
<proteinExistence type="predicted"/>
<accession>A0A8H8CJJ0</accession>
<protein>
    <recommendedName>
        <fullName evidence="1">DUF4470 domain-containing protein</fullName>
    </recommendedName>
</protein>
<dbReference type="AlphaFoldDB" id="A0A8H8CJJ0"/>
<dbReference type="OrthoDB" id="432970at2759"/>
<reference evidence="2" key="1">
    <citation type="submission" date="2021-02" db="EMBL/GenBank/DDBJ databases">
        <title>Psilocybe cubensis genome.</title>
        <authorList>
            <person name="Mckernan K.J."/>
            <person name="Crawford S."/>
            <person name="Trippe A."/>
            <person name="Kane L.T."/>
            <person name="Mclaughlin S."/>
        </authorList>
    </citation>
    <scope>NUCLEOTIDE SEQUENCE [LARGE SCALE GENOMIC DNA]</scope>
    <source>
        <strain evidence="2">MGC-MH-2018</strain>
    </source>
</reference>